<dbReference type="InterPro" id="IPR016084">
    <property type="entry name" value="Haem_Oase-like_multi-hlx"/>
</dbReference>
<dbReference type="Gene3D" id="1.20.910.10">
    <property type="entry name" value="Heme oxygenase-like"/>
    <property type="match status" value="1"/>
</dbReference>
<protein>
    <submittedName>
        <fullName evidence="2">Uncharacterized protein</fullName>
    </submittedName>
</protein>
<dbReference type="Pfam" id="PF14518">
    <property type="entry name" value="Haem_oxygenas_2"/>
    <property type="match status" value="1"/>
</dbReference>
<keyword evidence="1" id="KW-0812">Transmembrane</keyword>
<organism evidence="2 3">
    <name type="scientific">Coniella lustricola</name>
    <dbReference type="NCBI Taxonomy" id="2025994"/>
    <lineage>
        <taxon>Eukaryota</taxon>
        <taxon>Fungi</taxon>
        <taxon>Dikarya</taxon>
        <taxon>Ascomycota</taxon>
        <taxon>Pezizomycotina</taxon>
        <taxon>Sordariomycetes</taxon>
        <taxon>Sordariomycetidae</taxon>
        <taxon>Diaporthales</taxon>
        <taxon>Schizoparmaceae</taxon>
        <taxon>Coniella</taxon>
    </lineage>
</organism>
<evidence type="ECO:0000256" key="1">
    <source>
        <dbReference type="SAM" id="Phobius"/>
    </source>
</evidence>
<dbReference type="AlphaFoldDB" id="A0A2T3A7W5"/>
<feature type="transmembrane region" description="Helical" evidence="1">
    <location>
        <begin position="6"/>
        <end position="22"/>
    </location>
</feature>
<dbReference type="STRING" id="2025994.A0A2T3A7W5"/>
<proteinExistence type="predicted"/>
<accession>A0A2T3A7W5</accession>
<keyword evidence="1" id="KW-1133">Transmembrane helix</keyword>
<dbReference type="Proteomes" id="UP000241462">
    <property type="component" value="Unassembled WGS sequence"/>
</dbReference>
<evidence type="ECO:0000313" key="3">
    <source>
        <dbReference type="Proteomes" id="UP000241462"/>
    </source>
</evidence>
<dbReference type="SMART" id="SM01236">
    <property type="entry name" value="Haem_oxygenase_2"/>
    <property type="match status" value="1"/>
</dbReference>
<dbReference type="OrthoDB" id="10057598at2759"/>
<keyword evidence="3" id="KW-1185">Reference proteome</keyword>
<gene>
    <name evidence="2" type="ORF">BD289DRAFT_434192</name>
</gene>
<evidence type="ECO:0000313" key="2">
    <source>
        <dbReference type="EMBL" id="PSR84452.1"/>
    </source>
</evidence>
<dbReference type="InParanoid" id="A0A2T3A7W5"/>
<keyword evidence="1" id="KW-0472">Membrane</keyword>
<reference evidence="2 3" key="1">
    <citation type="journal article" date="2018" name="Mycol. Prog.">
        <title>Coniella lustricola, a new species from submerged detritus.</title>
        <authorList>
            <person name="Raudabaugh D.B."/>
            <person name="Iturriaga T."/>
            <person name="Carver A."/>
            <person name="Mondo S."/>
            <person name="Pangilinan J."/>
            <person name="Lipzen A."/>
            <person name="He G."/>
            <person name="Amirebrahimi M."/>
            <person name="Grigoriev I.V."/>
            <person name="Miller A.N."/>
        </authorList>
    </citation>
    <scope>NUCLEOTIDE SEQUENCE [LARGE SCALE GENOMIC DNA]</scope>
    <source>
        <strain evidence="2 3">B22-T-1</strain>
    </source>
</reference>
<dbReference type="EMBL" id="KZ678443">
    <property type="protein sequence ID" value="PSR84452.1"/>
    <property type="molecule type" value="Genomic_DNA"/>
</dbReference>
<name>A0A2T3A7W5_9PEZI</name>
<sequence>MVSQITPFFFLSVIITVIYLFHKGPRLSHVQKNIKQQSDTDKKTSKSIRLQKKNAERLRAYKDMYYKVQNLEKFPDILPAAKQMLQTQLEEGLLLARYKRGEHSILDIPSFDADALLQFMKNKQNEVGRAFEAYIQRREAGSGPELFQTFEEARQFLKNSTPLNYIDGAWLARIHQVTTPFALRDVTKYAWQIFSEELGDGDLEKNHIVLWHDLLRSVGIDLPAGDTLEFIDPSQGMNDDSVWRYALAQILISLFPNDFLPEILGMNMHYEAPAVMGCKANKEMPEFGISPYYYALHISIDNADSGHTAMAVGNIVNFMQVVRETGIMDYESAWKRIQAGYCLGESLDLTETVADLEDRLVDFLYRKSKVASKIHCTSRARIGKQSLSTWFAAYGPPGGDAGDEFPQDDCWKDDFLEALADSKPWVHRGDSSKSLLMRELSWKGRMFGAFTQDEALLTQVWIDSLNKKDADPKETYWARVGGFQSVEKAFIPPRRDVAVTHPVFPPTKEWSPSKSSTFIPRGPLQISQLRLDALLPLWFVHPCLMENIISAPYQTITPLVSKCLQLLRAEKGYQLEGSGIACMDEQLRPGFRPDLIALGLDIVRRNKLPEPSCLGDVLVAPVGELNDVQDFAFTLLGWSQRPIQNGVFLIGLARAFLDLEVWVAKHESLLGRREREALLEMTERKFAGFEKCFDEFRNDETRAREFVGGYEYGRTEIEKLLG</sequence>